<dbReference type="EMBL" id="PP895363">
    <property type="protein sequence ID" value="XCI78187.1"/>
    <property type="molecule type" value="Genomic_DNA"/>
</dbReference>
<keyword evidence="1" id="KW-0808">Transferase</keyword>
<sequence>MSRVVWSLFDGSGIMVLPWAEAGYRCFCFNAENGDHGSYESRVRHPLITYVDCWIDKDFNPEGFYLDLCHPINKPNIIFGFPPCTMLAGSGEQHERTVEEIQEALENVRIVETLGDKYSVPWMIENPVGKLSTLWRKPDYYFDPYEFGGYLRKEEGSYHPKMPAQDAYTKKTCLWVGNGFIFPEKRAVEHIGFFWAWKYLGGKSQKTKQLRSLTPRGFARAVFEANRGV</sequence>
<keyword evidence="1" id="KW-0489">Methyltransferase</keyword>
<proteinExistence type="predicted"/>
<accession>A0AAU8HZP9</accession>
<name>A0AAU8HZP9_9CAUD</name>
<protein>
    <submittedName>
        <fullName evidence="1">DNA methyltransferase</fullName>
    </submittedName>
</protein>
<dbReference type="GO" id="GO:0032259">
    <property type="term" value="P:methylation"/>
    <property type="evidence" value="ECO:0007669"/>
    <property type="project" value="UniProtKB-KW"/>
</dbReference>
<dbReference type="GO" id="GO:0008168">
    <property type="term" value="F:methyltransferase activity"/>
    <property type="evidence" value="ECO:0007669"/>
    <property type="project" value="UniProtKB-KW"/>
</dbReference>
<reference evidence="1" key="1">
    <citation type="submission" date="2024-06" db="EMBL/GenBank/DDBJ databases">
        <title>High activity and specificity of bacteriophage cocktails against carbapenem-resistant Klebsiella pneumoniae belonging to high-risk clones CG258 and ST307.</title>
        <authorList>
            <person name="Jimenez Quiceno J."/>
            <person name="Salazar Ospina L."/>
            <person name="Tellez Carrasquilla S."/>
        </authorList>
    </citation>
    <scope>NUCLEOTIDE SEQUENCE</scope>
</reference>
<evidence type="ECO:0000313" key="1">
    <source>
        <dbReference type="EMBL" id="XCI78187.1"/>
    </source>
</evidence>
<organism evidence="1">
    <name type="scientific">Klebsiella phage FKP3</name>
    <dbReference type="NCBI Taxonomy" id="3231233"/>
    <lineage>
        <taxon>Viruses</taxon>
        <taxon>Duplodnaviria</taxon>
        <taxon>Heunggongvirae</taxon>
        <taxon>Uroviricota</taxon>
        <taxon>Caudoviricetes</taxon>
        <taxon>Stephanstirmvirinae</taxon>
        <taxon>Justusliebigvirus</taxon>
    </lineage>
</organism>